<keyword evidence="1 3" id="KW-0808">Transferase</keyword>
<proteinExistence type="predicted"/>
<evidence type="ECO:0000259" key="2">
    <source>
        <dbReference type="Pfam" id="PF00534"/>
    </source>
</evidence>
<dbReference type="eggNOG" id="COG0438">
    <property type="taxonomic scope" value="Bacteria"/>
</dbReference>
<dbReference type="SUPFAM" id="SSF53756">
    <property type="entry name" value="UDP-Glycosyltransferase/glycogen phosphorylase"/>
    <property type="match status" value="1"/>
</dbReference>
<dbReference type="KEGG" id="dai:Desaci_4277"/>
<dbReference type="PANTHER" id="PTHR46401">
    <property type="entry name" value="GLYCOSYLTRANSFERASE WBBK-RELATED"/>
    <property type="match status" value="1"/>
</dbReference>
<gene>
    <name evidence="3" type="ordered locus">Desaci_4277</name>
</gene>
<accession>I4DBF4</accession>
<dbReference type="STRING" id="646529.Desaci_4277"/>
<evidence type="ECO:0000256" key="1">
    <source>
        <dbReference type="ARBA" id="ARBA00022679"/>
    </source>
</evidence>
<dbReference type="PANTHER" id="PTHR46401:SF2">
    <property type="entry name" value="GLYCOSYLTRANSFERASE WBBK-RELATED"/>
    <property type="match status" value="1"/>
</dbReference>
<dbReference type="OrthoDB" id="9811239at2"/>
<dbReference type="GO" id="GO:0009103">
    <property type="term" value="P:lipopolysaccharide biosynthetic process"/>
    <property type="evidence" value="ECO:0007669"/>
    <property type="project" value="TreeGrafter"/>
</dbReference>
<evidence type="ECO:0000313" key="4">
    <source>
        <dbReference type="Proteomes" id="UP000002892"/>
    </source>
</evidence>
<keyword evidence="4" id="KW-1185">Reference proteome</keyword>
<feature type="domain" description="Glycosyl transferase family 1" evidence="2">
    <location>
        <begin position="194"/>
        <end position="337"/>
    </location>
</feature>
<dbReference type="Pfam" id="PF00534">
    <property type="entry name" value="Glycos_transf_1"/>
    <property type="match status" value="1"/>
</dbReference>
<dbReference type="EMBL" id="CP003639">
    <property type="protein sequence ID" value="AFM43128.1"/>
    <property type="molecule type" value="Genomic_DNA"/>
</dbReference>
<sequence>MMKILMQSRSNLLSTKGGDTIQILKTKEYLEKYNVHVDLSLSIFEDVRKYDIVHLFNLTRVQETYLQLLNAKKYNKPVILSTIYWPTDELELKGQFKLRKTLNKILGVNRYETIKMNVKYIKEEKKLPPLKMVLKTYSCIQEKILESADWLLPNSVLEIKELNKKFGRNLTNYNVVVNAIDTTQLNCEPSLNKSKAKLDYENTILCVGRIEPRKNQLNLVRALYNTNYKLYIVGDAAPNHKKYYQMVVNNANNNTVFLSHVSYDKVYEMYLKAKVHVLPSWYETPGLVSLEAASCGCNIVVTNRGTTIDYFGDMAYYCEPEDPQSIFLAVKQAVIEKNNPRLKERVKNFYTWENAAKQTIVGYQNLLNNYNKNG</sequence>
<evidence type="ECO:0000313" key="3">
    <source>
        <dbReference type="EMBL" id="AFM43128.1"/>
    </source>
</evidence>
<protein>
    <submittedName>
        <fullName evidence="3">Glycosyltransferase</fullName>
    </submittedName>
</protein>
<name>I4DBF4_DESAJ</name>
<dbReference type="HOGENOM" id="CLU_061541_0_0_9"/>
<dbReference type="Proteomes" id="UP000002892">
    <property type="component" value="Chromosome"/>
</dbReference>
<dbReference type="AlphaFoldDB" id="I4DBF4"/>
<reference evidence="3 4" key="1">
    <citation type="journal article" date="2012" name="J. Bacteriol.">
        <title>Complete genome sequences of Desulfosporosinus orientis DSM765T, Desulfosporosinus youngiae DSM17734T, Desulfosporosinus meridiei DSM13257T, and Desulfosporosinus acidiphilus DSM22704T.</title>
        <authorList>
            <person name="Pester M."/>
            <person name="Brambilla E."/>
            <person name="Alazard D."/>
            <person name="Rattei T."/>
            <person name="Weinmaier T."/>
            <person name="Han J."/>
            <person name="Lucas S."/>
            <person name="Lapidus A."/>
            <person name="Cheng J.F."/>
            <person name="Goodwin L."/>
            <person name="Pitluck S."/>
            <person name="Peters L."/>
            <person name="Ovchinnikova G."/>
            <person name="Teshima H."/>
            <person name="Detter J.C."/>
            <person name="Han C.S."/>
            <person name="Tapia R."/>
            <person name="Land M.L."/>
            <person name="Hauser L."/>
            <person name="Kyrpides N.C."/>
            <person name="Ivanova N.N."/>
            <person name="Pagani I."/>
            <person name="Huntmann M."/>
            <person name="Wei C.L."/>
            <person name="Davenport K.W."/>
            <person name="Daligault H."/>
            <person name="Chain P.S."/>
            <person name="Chen A."/>
            <person name="Mavromatis K."/>
            <person name="Markowitz V."/>
            <person name="Szeto E."/>
            <person name="Mikhailova N."/>
            <person name="Pati A."/>
            <person name="Wagner M."/>
            <person name="Woyke T."/>
            <person name="Ollivier B."/>
            <person name="Klenk H.P."/>
            <person name="Spring S."/>
            <person name="Loy A."/>
        </authorList>
    </citation>
    <scope>NUCLEOTIDE SEQUENCE [LARGE SCALE GENOMIC DNA]</scope>
    <source>
        <strain evidence="4">DSM 22704 / JCM 16185 / SJ4</strain>
    </source>
</reference>
<dbReference type="Gene3D" id="3.40.50.2000">
    <property type="entry name" value="Glycogen Phosphorylase B"/>
    <property type="match status" value="2"/>
</dbReference>
<organism evidence="3 4">
    <name type="scientific">Desulfosporosinus acidiphilus (strain DSM 22704 / JCM 16185 / SJ4)</name>
    <dbReference type="NCBI Taxonomy" id="646529"/>
    <lineage>
        <taxon>Bacteria</taxon>
        <taxon>Bacillati</taxon>
        <taxon>Bacillota</taxon>
        <taxon>Clostridia</taxon>
        <taxon>Eubacteriales</taxon>
        <taxon>Desulfitobacteriaceae</taxon>
        <taxon>Desulfosporosinus</taxon>
    </lineage>
</organism>
<dbReference type="GO" id="GO:0016757">
    <property type="term" value="F:glycosyltransferase activity"/>
    <property type="evidence" value="ECO:0007669"/>
    <property type="project" value="InterPro"/>
</dbReference>
<dbReference type="InterPro" id="IPR001296">
    <property type="entry name" value="Glyco_trans_1"/>
</dbReference>